<dbReference type="SUPFAM" id="SSF56801">
    <property type="entry name" value="Acetyl-CoA synthetase-like"/>
    <property type="match status" value="1"/>
</dbReference>
<dbReference type="InterPro" id="IPR045851">
    <property type="entry name" value="AMP-bd_C_sf"/>
</dbReference>
<gene>
    <name evidence="2" type="ORF">HDF25_003469</name>
</gene>
<proteinExistence type="predicted"/>
<dbReference type="GO" id="GO:0016874">
    <property type="term" value="F:ligase activity"/>
    <property type="evidence" value="ECO:0007669"/>
    <property type="project" value="UniProtKB-KW"/>
</dbReference>
<dbReference type="Gene3D" id="3.30.300.30">
    <property type="match status" value="1"/>
</dbReference>
<accession>A0A7X0MJB5</accession>
<dbReference type="EMBL" id="JACHCC010000009">
    <property type="protein sequence ID" value="MBB6501302.1"/>
    <property type="molecule type" value="Genomic_DNA"/>
</dbReference>
<dbReference type="CDD" id="cd04433">
    <property type="entry name" value="AFD_class_I"/>
    <property type="match status" value="1"/>
</dbReference>
<keyword evidence="2" id="KW-0436">Ligase</keyword>
<organism evidence="2 3">
    <name type="scientific">Pedobacter cryoconitis</name>
    <dbReference type="NCBI Taxonomy" id="188932"/>
    <lineage>
        <taxon>Bacteria</taxon>
        <taxon>Pseudomonadati</taxon>
        <taxon>Bacteroidota</taxon>
        <taxon>Sphingobacteriia</taxon>
        <taxon>Sphingobacteriales</taxon>
        <taxon>Sphingobacteriaceae</taxon>
        <taxon>Pedobacter</taxon>
    </lineage>
</organism>
<dbReference type="InterPro" id="IPR042099">
    <property type="entry name" value="ANL_N_sf"/>
</dbReference>
<dbReference type="Gene3D" id="3.40.50.12780">
    <property type="entry name" value="N-terminal domain of ligase-like"/>
    <property type="match status" value="1"/>
</dbReference>
<evidence type="ECO:0000313" key="2">
    <source>
        <dbReference type="EMBL" id="MBB6501302.1"/>
    </source>
</evidence>
<dbReference type="Proteomes" id="UP000521017">
    <property type="component" value="Unassembled WGS sequence"/>
</dbReference>
<name>A0A7X0MJB5_9SPHI</name>
<reference evidence="2 3" key="1">
    <citation type="submission" date="2020-08" db="EMBL/GenBank/DDBJ databases">
        <title>Genomic Encyclopedia of Type Strains, Phase IV (KMG-V): Genome sequencing to study the core and pangenomes of soil and plant-associated prokaryotes.</title>
        <authorList>
            <person name="Whitman W."/>
        </authorList>
    </citation>
    <scope>NUCLEOTIDE SEQUENCE [LARGE SCALE GENOMIC DNA]</scope>
    <source>
        <strain evidence="2 3">M2T3</strain>
    </source>
</reference>
<dbReference type="InterPro" id="IPR050237">
    <property type="entry name" value="ATP-dep_AMP-bd_enzyme"/>
</dbReference>
<protein>
    <submittedName>
        <fullName evidence="2">Acyl-coenzyme A synthetase/AMP-(Fatty) acid ligase</fullName>
    </submittedName>
</protein>
<dbReference type="InterPro" id="IPR000873">
    <property type="entry name" value="AMP-dep_synth/lig_dom"/>
</dbReference>
<dbReference type="PANTHER" id="PTHR43767:SF10">
    <property type="entry name" value="SURFACTIN SYNTHASE SUBUNIT 1"/>
    <property type="match status" value="1"/>
</dbReference>
<dbReference type="AlphaFoldDB" id="A0A7X0MJB5"/>
<comment type="caution">
    <text evidence="2">The sequence shown here is derived from an EMBL/GenBank/DDBJ whole genome shotgun (WGS) entry which is preliminary data.</text>
</comment>
<dbReference type="Pfam" id="PF00501">
    <property type="entry name" value="AMP-binding"/>
    <property type="match status" value="1"/>
</dbReference>
<feature type="domain" description="AMP-dependent synthetase/ligase" evidence="1">
    <location>
        <begin position="53"/>
        <end position="242"/>
    </location>
</feature>
<evidence type="ECO:0000313" key="3">
    <source>
        <dbReference type="Proteomes" id="UP000521017"/>
    </source>
</evidence>
<dbReference type="PANTHER" id="PTHR43767">
    <property type="entry name" value="LONG-CHAIN-FATTY-ACID--COA LIGASE"/>
    <property type="match status" value="1"/>
</dbReference>
<sequence>MLYFFSKKVNVFLASPNLLNSGAVPGFCDKILILKDRDDSSSLQIQLAENTNYTDKGDLENNSGMVILASSGSIAAPKYIYYKADNLFKNAAACIQHFNISKDSKLLVSVPVCHMYGLGVGLLPGIMAGANVSIINKSNVIKLIDKLRGFKPDISLINPTFCKMLLQLNKTLSQSHTYISAGEPLDGNLRTEFINRYGHLINLYGCSELGAMATSEVSLQHKITFSEKSLKPVNGVKFKIKTTGNSNEILCKNPYGFEFYLDEYGKRMTDQPFEDGWYRTKDAGRIDNSGNLEVVGRIDLCINRSGFLLSLEELEVKLENLLEHANKIVTIETSSKELLAICELKTDYTLDTSSAKNTCLRNLPRYAVPDHFHFTESIPRLYNGKPDRKQLTFLYT</sequence>
<evidence type="ECO:0000259" key="1">
    <source>
        <dbReference type="Pfam" id="PF00501"/>
    </source>
</evidence>